<keyword evidence="2" id="KW-1185">Reference proteome</keyword>
<evidence type="ECO:0000313" key="2">
    <source>
        <dbReference type="Proteomes" id="UP001629249"/>
    </source>
</evidence>
<gene>
    <name evidence="1" type="ORF">PQR66_00045</name>
</gene>
<dbReference type="Proteomes" id="UP001629249">
    <property type="component" value="Unassembled WGS sequence"/>
</dbReference>
<evidence type="ECO:0000313" key="1">
    <source>
        <dbReference type="EMBL" id="MFL9881405.1"/>
    </source>
</evidence>
<dbReference type="RefSeq" id="WP_408325285.1">
    <property type="nucleotide sequence ID" value="NZ_JAQQFH010000001.1"/>
</dbReference>
<organism evidence="1 2">
    <name type="scientific">Paraburkholderia agricolaris</name>
    <dbReference type="NCBI Taxonomy" id="2152888"/>
    <lineage>
        <taxon>Bacteria</taxon>
        <taxon>Pseudomonadati</taxon>
        <taxon>Pseudomonadota</taxon>
        <taxon>Betaproteobacteria</taxon>
        <taxon>Burkholderiales</taxon>
        <taxon>Burkholderiaceae</taxon>
        <taxon>Paraburkholderia</taxon>
    </lineage>
</organism>
<accession>A0ABW8ZFR1</accession>
<reference evidence="1 2" key="1">
    <citation type="journal article" date="2024" name="Chem. Sci.">
        <title>Discovery of megapolipeptins by genome mining of a Burkholderiales bacteria collection.</title>
        <authorList>
            <person name="Paulo B.S."/>
            <person name="Recchia M.J.J."/>
            <person name="Lee S."/>
            <person name="Fergusson C.H."/>
            <person name="Romanowski S.B."/>
            <person name="Hernandez A."/>
            <person name="Krull N."/>
            <person name="Liu D.Y."/>
            <person name="Cavanagh H."/>
            <person name="Bos A."/>
            <person name="Gray C.A."/>
            <person name="Murphy B.T."/>
            <person name="Linington R.G."/>
            <person name="Eustaquio A.S."/>
        </authorList>
    </citation>
    <scope>NUCLEOTIDE SEQUENCE [LARGE SCALE GENOMIC DNA]</scope>
    <source>
        <strain evidence="1 2">RL16-012-BIC-B</strain>
    </source>
</reference>
<protein>
    <submittedName>
        <fullName evidence="1">Uncharacterized protein</fullName>
    </submittedName>
</protein>
<proteinExistence type="predicted"/>
<name>A0ABW8ZFR1_9BURK</name>
<comment type="caution">
    <text evidence="1">The sequence shown here is derived from an EMBL/GenBank/DDBJ whole genome shotgun (WGS) entry which is preliminary data.</text>
</comment>
<dbReference type="EMBL" id="JAQQFN010000001">
    <property type="protein sequence ID" value="MFL9881405.1"/>
    <property type="molecule type" value="Genomic_DNA"/>
</dbReference>
<sequence length="196" mass="22010">MSAKKNKDTDVYFITLDARKTEALVREPKKLESFLKEGKSAADSTTYDVENGASIVFLTETRSRLLEWLGSPGNVASIRNPEKSSYALWISIHDCHSYDYRSFDALRSVKILGAVTYGRPLMQLKGLFAGRRAPEISTGQMVDHYLEPMRRDYSFLHVKMNCAHVGSRGDLTTQIMTQDGSLHSIGQILAASLFRQ</sequence>